<dbReference type="RefSeq" id="WP_072660256.1">
    <property type="nucleotide sequence ID" value="NZ_BDFD01000018.1"/>
</dbReference>
<dbReference type="FunFam" id="3.40.50.11540:FF:000001">
    <property type="entry name" value="NADH dehydrogenase [ubiquinone] flavoprotein 1, mitochondrial"/>
    <property type="match status" value="1"/>
</dbReference>
<protein>
    <submittedName>
        <fullName evidence="9">Bidirectional [NiFe] hydrogenase diaphorase subunit</fullName>
        <ecNumber evidence="9">1.6.5.3</ecNumber>
    </submittedName>
</protein>
<evidence type="ECO:0000256" key="6">
    <source>
        <dbReference type="ARBA" id="ARBA00023004"/>
    </source>
</evidence>
<dbReference type="AlphaFoldDB" id="A0A1L8CPV2"/>
<keyword evidence="10" id="KW-1185">Reference proteome</keyword>
<evidence type="ECO:0000313" key="10">
    <source>
        <dbReference type="Proteomes" id="UP000231632"/>
    </source>
</evidence>
<dbReference type="Proteomes" id="UP000231632">
    <property type="component" value="Unassembled WGS sequence"/>
</dbReference>
<dbReference type="Pfam" id="PF10589">
    <property type="entry name" value="NADH_4Fe-4S"/>
    <property type="match status" value="1"/>
</dbReference>
<comment type="similarity">
    <text evidence="3">Belongs to the complex I 51 kDa subunit family.</text>
</comment>
<comment type="cofactor">
    <cofactor evidence="1">
        <name>FMN</name>
        <dbReference type="ChEBI" id="CHEBI:58210"/>
    </cofactor>
</comment>
<dbReference type="InterPro" id="IPR011538">
    <property type="entry name" value="Nuo51_FMN-bd"/>
</dbReference>
<dbReference type="EC" id="1.6.5.3" evidence="9"/>
<dbReference type="InterPro" id="IPR041921">
    <property type="entry name" value="NuoE_N"/>
</dbReference>
<evidence type="ECO:0000256" key="2">
    <source>
        <dbReference type="ARBA" id="ARBA00001966"/>
    </source>
</evidence>
<dbReference type="Gene3D" id="3.40.50.11540">
    <property type="entry name" value="NADH-ubiquinone oxidoreductase 51kDa subunit"/>
    <property type="match status" value="1"/>
</dbReference>
<sequence length="578" mass="63746">MPSLYQHNHSEHLLHVLFEEQQKSLHISETAISSIANSLNLPRSQVESVVEFYSFFHRQPRGRFDILFSNCTCCGDLSLMKRLCDRLNVEADKTRADGLVSIGQTSCIGMCDHDASMLINGVTITSLSTKIIDRMAELIESETSLSLWPGSWFQVGNNIRKEGLLLSEFFEPGSALKAMAERSHDDIIEEITASGLKGRGGAGFATGMKWRFCRDAAADTRYVICNADEGEPGTFKDRILLNSHADTLFEGMTICARSIGATRGYLYLRGEYRYMLENLESTLQQRRESGLLGNNILDQGFDFDIAIVVGAGAYICGEESALIESIEEKAGIPRIRPPFPVTQGLWGQPTVVNNVETLVAAAGIVLHGHHWFETAGTWQSKGSKLISVSGDCGRPGIYEYVFGITVQEILDDAGAENVQAVQIGGPAGRLIAADHFSHRIAFEDLATGGSFMIFDESRDLLEIIHNFSSFFAHESCGFCTPCRVGTTLLKNGMDKVCSGHATAHDLDELSRTAALVSRRSHCGLGMTAPNAIRDGLKYFPDCFEKRLLHKEMEPEFNLDASLEEARQLTRRDDAEAHL</sequence>
<dbReference type="GO" id="GO:0016491">
    <property type="term" value="F:oxidoreductase activity"/>
    <property type="evidence" value="ECO:0007669"/>
    <property type="project" value="UniProtKB-KW"/>
</dbReference>
<evidence type="ECO:0000256" key="4">
    <source>
        <dbReference type="ARBA" id="ARBA00022485"/>
    </source>
</evidence>
<name>A0A1L8CPV2_9PROT</name>
<dbReference type="InterPro" id="IPR019575">
    <property type="entry name" value="Nuop51_4Fe4S-bd"/>
</dbReference>
<keyword evidence="9" id="KW-0560">Oxidoreductase</keyword>
<evidence type="ECO:0000259" key="8">
    <source>
        <dbReference type="SMART" id="SM00928"/>
    </source>
</evidence>
<keyword evidence="5" id="KW-0479">Metal-binding</keyword>
<dbReference type="Pfam" id="PF01257">
    <property type="entry name" value="2Fe-2S_thioredx"/>
    <property type="match status" value="1"/>
</dbReference>
<comment type="cofactor">
    <cofactor evidence="2">
        <name>[4Fe-4S] cluster</name>
        <dbReference type="ChEBI" id="CHEBI:49883"/>
    </cofactor>
</comment>
<dbReference type="SMART" id="SM00928">
    <property type="entry name" value="NADH_4Fe-4S"/>
    <property type="match status" value="1"/>
</dbReference>
<dbReference type="Gene3D" id="3.40.30.10">
    <property type="entry name" value="Glutaredoxin"/>
    <property type="match status" value="1"/>
</dbReference>
<evidence type="ECO:0000313" key="9">
    <source>
        <dbReference type="EMBL" id="GAV20952.1"/>
    </source>
</evidence>
<evidence type="ECO:0000256" key="1">
    <source>
        <dbReference type="ARBA" id="ARBA00001917"/>
    </source>
</evidence>
<dbReference type="PANTHER" id="PTHR43578">
    <property type="entry name" value="NADH-QUINONE OXIDOREDUCTASE SUBUNIT F"/>
    <property type="match status" value="1"/>
</dbReference>
<evidence type="ECO:0000256" key="3">
    <source>
        <dbReference type="ARBA" id="ARBA00007523"/>
    </source>
</evidence>
<dbReference type="PANTHER" id="PTHR43578:SF3">
    <property type="entry name" value="NADH-QUINONE OXIDOREDUCTASE SUBUNIT F"/>
    <property type="match status" value="1"/>
</dbReference>
<dbReference type="InterPro" id="IPR001949">
    <property type="entry name" value="NADH-UbQ_OxRdtase_51kDa_CS"/>
</dbReference>
<dbReference type="STRING" id="1921010.MMIC_P1930"/>
<dbReference type="EMBL" id="BDFD01000018">
    <property type="protein sequence ID" value="GAV20952.1"/>
    <property type="molecule type" value="Genomic_DNA"/>
</dbReference>
<dbReference type="PROSITE" id="PS00644">
    <property type="entry name" value="COMPLEX1_51K_1"/>
    <property type="match status" value="1"/>
</dbReference>
<dbReference type="GO" id="GO:0008137">
    <property type="term" value="F:NADH dehydrogenase (ubiquinone) activity"/>
    <property type="evidence" value="ECO:0007669"/>
    <property type="project" value="InterPro"/>
</dbReference>
<accession>A0A1L8CPV2</accession>
<dbReference type="PROSITE" id="PS00645">
    <property type="entry name" value="COMPLEX1_51K_2"/>
    <property type="match status" value="1"/>
</dbReference>
<dbReference type="OrthoDB" id="5287983at2"/>
<dbReference type="SUPFAM" id="SSF142984">
    <property type="entry name" value="Nqo1 middle domain-like"/>
    <property type="match status" value="1"/>
</dbReference>
<dbReference type="SUPFAM" id="SSF52833">
    <property type="entry name" value="Thioredoxin-like"/>
    <property type="match status" value="1"/>
</dbReference>
<keyword evidence="6" id="KW-0408">Iron</keyword>
<dbReference type="GO" id="GO:0010181">
    <property type="term" value="F:FMN binding"/>
    <property type="evidence" value="ECO:0007669"/>
    <property type="project" value="InterPro"/>
</dbReference>
<dbReference type="GO" id="GO:0051539">
    <property type="term" value="F:4 iron, 4 sulfur cluster binding"/>
    <property type="evidence" value="ECO:0007669"/>
    <property type="project" value="UniProtKB-KW"/>
</dbReference>
<dbReference type="SUPFAM" id="SSF142019">
    <property type="entry name" value="Nqo1 FMN-binding domain-like"/>
    <property type="match status" value="1"/>
</dbReference>
<feature type="domain" description="NADH-ubiquinone oxidoreductase 51kDa subunit iron-sulphur binding" evidence="8">
    <location>
        <begin position="461"/>
        <end position="506"/>
    </location>
</feature>
<dbReference type="Gene3D" id="1.10.10.1590">
    <property type="entry name" value="NADH-quinone oxidoreductase subunit E"/>
    <property type="match status" value="1"/>
</dbReference>
<organism evidence="9 10">
    <name type="scientific">Mariprofundus micogutta</name>
    <dbReference type="NCBI Taxonomy" id="1921010"/>
    <lineage>
        <taxon>Bacteria</taxon>
        <taxon>Pseudomonadati</taxon>
        <taxon>Pseudomonadota</taxon>
        <taxon>Candidatius Mariprofundia</taxon>
        <taxon>Mariprofundales</taxon>
        <taxon>Mariprofundaceae</taxon>
        <taxon>Mariprofundus</taxon>
    </lineage>
</organism>
<comment type="caution">
    <text evidence="9">The sequence shown here is derived from an EMBL/GenBank/DDBJ whole genome shotgun (WGS) entry which is preliminary data.</text>
</comment>
<proteinExistence type="inferred from homology"/>
<dbReference type="GO" id="GO:0046872">
    <property type="term" value="F:metal ion binding"/>
    <property type="evidence" value="ECO:0007669"/>
    <property type="project" value="UniProtKB-KW"/>
</dbReference>
<evidence type="ECO:0000256" key="5">
    <source>
        <dbReference type="ARBA" id="ARBA00022723"/>
    </source>
</evidence>
<dbReference type="InterPro" id="IPR037225">
    <property type="entry name" value="Nuo51_FMN-bd_sf"/>
</dbReference>
<dbReference type="Pfam" id="PF01512">
    <property type="entry name" value="Complex1_51K"/>
    <property type="match status" value="1"/>
</dbReference>
<evidence type="ECO:0000256" key="7">
    <source>
        <dbReference type="ARBA" id="ARBA00023014"/>
    </source>
</evidence>
<dbReference type="Gene3D" id="1.20.1440.230">
    <property type="entry name" value="NADH-ubiquinone oxidoreductase 51kDa subunit, iron-sulphur binding domain"/>
    <property type="match status" value="1"/>
</dbReference>
<dbReference type="SUPFAM" id="SSF140490">
    <property type="entry name" value="Nqo1C-terminal domain-like"/>
    <property type="match status" value="1"/>
</dbReference>
<keyword evidence="7" id="KW-0411">Iron-sulfur</keyword>
<reference evidence="9 10" key="1">
    <citation type="journal article" date="2017" name="Arch. Microbiol.">
        <title>Mariprofundus micogutta sp. nov., a novel iron-oxidizing zetaproteobacterium isolated from a deep-sea hydrothermal field at the Bayonnaise knoll of the Izu-Ogasawara arc, and a description of Mariprofundales ord. nov. and Zetaproteobacteria classis nov.</title>
        <authorList>
            <person name="Makita H."/>
            <person name="Tanaka E."/>
            <person name="Mitsunobu S."/>
            <person name="Miyazaki M."/>
            <person name="Nunoura T."/>
            <person name="Uematsu K."/>
            <person name="Takaki Y."/>
            <person name="Nishi S."/>
            <person name="Shimamura S."/>
            <person name="Takai K."/>
        </authorList>
    </citation>
    <scope>NUCLEOTIDE SEQUENCE [LARGE SCALE GENOMIC DNA]</scope>
    <source>
        <strain evidence="9 10">ET2</strain>
    </source>
</reference>
<gene>
    <name evidence="9" type="ORF">MMIC_P1930</name>
</gene>
<dbReference type="Gene3D" id="3.10.20.600">
    <property type="match status" value="1"/>
</dbReference>
<dbReference type="InterPro" id="IPR036249">
    <property type="entry name" value="Thioredoxin-like_sf"/>
</dbReference>
<dbReference type="InterPro" id="IPR037207">
    <property type="entry name" value="Nuop51_4Fe4S-bd_sf"/>
</dbReference>
<keyword evidence="4" id="KW-0004">4Fe-4S</keyword>